<dbReference type="Proteomes" id="UP000765160">
    <property type="component" value="Unassembled WGS sequence"/>
</dbReference>
<evidence type="ECO:0000256" key="1">
    <source>
        <dbReference type="SAM" id="Phobius"/>
    </source>
</evidence>
<dbReference type="EMBL" id="JAAVTX010000004">
    <property type="protein sequence ID" value="NKE46147.1"/>
    <property type="molecule type" value="Genomic_DNA"/>
</dbReference>
<keyword evidence="3" id="KW-1185">Reference proteome</keyword>
<protein>
    <submittedName>
        <fullName evidence="2">Uncharacterized protein</fullName>
    </submittedName>
</protein>
<dbReference type="RefSeq" id="WP_168050655.1">
    <property type="nucleotide sequence ID" value="NZ_JAATJR010000004.1"/>
</dbReference>
<keyword evidence="1" id="KW-0812">Transmembrane</keyword>
<reference evidence="2 3" key="1">
    <citation type="submission" date="2020-03" db="EMBL/GenBank/DDBJ databases">
        <title>Roseomonas selenitidurans sp. nov. isolated from soil.</title>
        <authorList>
            <person name="Liu H."/>
        </authorList>
    </citation>
    <scope>NUCLEOTIDE SEQUENCE [LARGE SCALE GENOMIC DNA]</scope>
    <source>
        <strain evidence="2 3">JCM 15073</strain>
    </source>
</reference>
<gene>
    <name evidence="2" type="ORF">HB662_15275</name>
</gene>
<feature type="transmembrane region" description="Helical" evidence="1">
    <location>
        <begin position="37"/>
        <end position="58"/>
    </location>
</feature>
<evidence type="ECO:0000313" key="3">
    <source>
        <dbReference type="Proteomes" id="UP000765160"/>
    </source>
</evidence>
<accession>A0ABX1F1H1</accession>
<name>A0ABX1F1H1_9PROT</name>
<keyword evidence="1" id="KW-1133">Transmembrane helix</keyword>
<keyword evidence="1" id="KW-0472">Membrane</keyword>
<evidence type="ECO:0000313" key="2">
    <source>
        <dbReference type="EMBL" id="NKE46147.1"/>
    </source>
</evidence>
<organism evidence="2 3">
    <name type="scientific">Falsiroseomonas frigidaquae</name>
    <dbReference type="NCBI Taxonomy" id="487318"/>
    <lineage>
        <taxon>Bacteria</taxon>
        <taxon>Pseudomonadati</taxon>
        <taxon>Pseudomonadota</taxon>
        <taxon>Alphaproteobacteria</taxon>
        <taxon>Acetobacterales</taxon>
        <taxon>Roseomonadaceae</taxon>
        <taxon>Falsiroseomonas</taxon>
    </lineage>
</organism>
<comment type="caution">
    <text evidence="2">The sequence shown here is derived from an EMBL/GenBank/DDBJ whole genome shotgun (WGS) entry which is preliminary data.</text>
</comment>
<proteinExistence type="predicted"/>
<sequence length="147" mass="15482">MPDGLQDPRVPGLAPPELLVVAALRAWMVPRRGVQDWQGILASAGILPAGALGFELLMSVVSRSAQRRLDVRHGEGTGLGRDEAVLLDLVAALQRGDVLSAIGGLSEWLAPDQLAAALRGARIFARHATAAGLKLRDAAGPTRIHLH</sequence>